<dbReference type="Proteomes" id="UP000789920">
    <property type="component" value="Unassembled WGS sequence"/>
</dbReference>
<accession>A0ACA9QPN6</accession>
<keyword evidence="2" id="KW-1185">Reference proteome</keyword>
<evidence type="ECO:0000313" key="2">
    <source>
        <dbReference type="Proteomes" id="UP000789920"/>
    </source>
</evidence>
<name>A0ACA9QPN6_9GLOM</name>
<proteinExistence type="predicted"/>
<gene>
    <name evidence="1" type="ORF">RPERSI_LOCUS15184</name>
</gene>
<sequence>EDASVDNTIIIVAISKLKEILEKYDLKDIYNIDETRLFYQNNKLFC</sequence>
<organism evidence="1 2">
    <name type="scientific">Racocetra persica</name>
    <dbReference type="NCBI Taxonomy" id="160502"/>
    <lineage>
        <taxon>Eukaryota</taxon>
        <taxon>Fungi</taxon>
        <taxon>Fungi incertae sedis</taxon>
        <taxon>Mucoromycota</taxon>
        <taxon>Glomeromycotina</taxon>
        <taxon>Glomeromycetes</taxon>
        <taxon>Diversisporales</taxon>
        <taxon>Gigasporaceae</taxon>
        <taxon>Racocetra</taxon>
    </lineage>
</organism>
<evidence type="ECO:0000313" key="1">
    <source>
        <dbReference type="EMBL" id="CAG8760496.1"/>
    </source>
</evidence>
<reference evidence="1" key="1">
    <citation type="submission" date="2021-06" db="EMBL/GenBank/DDBJ databases">
        <authorList>
            <person name="Kallberg Y."/>
            <person name="Tangrot J."/>
            <person name="Rosling A."/>
        </authorList>
    </citation>
    <scope>NUCLEOTIDE SEQUENCE</scope>
    <source>
        <strain evidence="1">MA461A</strain>
    </source>
</reference>
<protein>
    <submittedName>
        <fullName evidence="1">2155_t:CDS:1</fullName>
    </submittedName>
</protein>
<feature type="non-terminal residue" evidence="1">
    <location>
        <position position="1"/>
    </location>
</feature>
<dbReference type="EMBL" id="CAJVQC010036053">
    <property type="protein sequence ID" value="CAG8760496.1"/>
    <property type="molecule type" value="Genomic_DNA"/>
</dbReference>
<comment type="caution">
    <text evidence="1">The sequence shown here is derived from an EMBL/GenBank/DDBJ whole genome shotgun (WGS) entry which is preliminary data.</text>
</comment>